<evidence type="ECO:0000259" key="1">
    <source>
        <dbReference type="Pfam" id="PF04754"/>
    </source>
</evidence>
<protein>
    <submittedName>
        <fullName evidence="3">Transposase, YhgA-like</fullName>
    </submittedName>
</protein>
<dbReference type="EMBL" id="CAADGH010000001">
    <property type="protein sequence ID" value="VFK74072.1"/>
    <property type="molecule type" value="Genomic_DNA"/>
</dbReference>
<evidence type="ECO:0000313" key="2">
    <source>
        <dbReference type="EMBL" id="VFK22369.1"/>
    </source>
</evidence>
<sequence>MTNIHQPHDRFFKELVSRSDQAGILLRERLPEAIVKCLSNKRS</sequence>
<accession>A0A450XHU6</accession>
<name>A0A450XHU6_9GAMM</name>
<dbReference type="EMBL" id="CAADFO010000002">
    <property type="protein sequence ID" value="VFK22369.1"/>
    <property type="molecule type" value="Genomic_DNA"/>
</dbReference>
<organism evidence="3">
    <name type="scientific">Candidatus Kentrum sp. MB</name>
    <dbReference type="NCBI Taxonomy" id="2138164"/>
    <lineage>
        <taxon>Bacteria</taxon>
        <taxon>Pseudomonadati</taxon>
        <taxon>Pseudomonadota</taxon>
        <taxon>Gammaproteobacteria</taxon>
        <taxon>Candidatus Kentrum</taxon>
    </lineage>
</organism>
<feature type="domain" description="Transposase (putative) YhgA-like" evidence="1">
    <location>
        <begin position="6"/>
        <end position="39"/>
    </location>
</feature>
<dbReference type="Pfam" id="PF04754">
    <property type="entry name" value="Transposase_31"/>
    <property type="match status" value="1"/>
</dbReference>
<dbReference type="AlphaFoldDB" id="A0A450XHU6"/>
<evidence type="ECO:0000313" key="4">
    <source>
        <dbReference type="EMBL" id="VFK74072.1"/>
    </source>
</evidence>
<reference evidence="3" key="1">
    <citation type="submission" date="2019-02" db="EMBL/GenBank/DDBJ databases">
        <authorList>
            <person name="Gruber-Vodicka R. H."/>
            <person name="Seah K. B. B."/>
        </authorList>
    </citation>
    <scope>NUCLEOTIDE SEQUENCE</scope>
    <source>
        <strain evidence="2">BECK_BZ197</strain>
        <strain evidence="4">BECK_BZ198</strain>
        <strain evidence="3">BECK_BZ199</strain>
    </source>
</reference>
<proteinExistence type="predicted"/>
<gene>
    <name evidence="2" type="ORF">BECKMB1821G_GA0114241_10021</name>
    <name evidence="4" type="ORF">BECKMB1821H_GA0114242_10011</name>
    <name evidence="3" type="ORF">BECKMB1821I_GA0114274_10072</name>
</gene>
<evidence type="ECO:0000313" key="3">
    <source>
        <dbReference type="EMBL" id="VFK28738.1"/>
    </source>
</evidence>
<dbReference type="InterPro" id="IPR006842">
    <property type="entry name" value="Transposase_31"/>
</dbReference>
<dbReference type="EMBL" id="CAADFQ010000007">
    <property type="protein sequence ID" value="VFK28738.1"/>
    <property type="molecule type" value="Genomic_DNA"/>
</dbReference>